<dbReference type="Proteomes" id="UP000746471">
    <property type="component" value="Unassembled WGS sequence"/>
</dbReference>
<dbReference type="Pfam" id="PF08245">
    <property type="entry name" value="Mur_ligase_M"/>
    <property type="match status" value="1"/>
</dbReference>
<keyword evidence="14" id="KW-1185">Reference proteome</keyword>
<dbReference type="InterPro" id="IPR036615">
    <property type="entry name" value="Mur_ligase_C_dom_sf"/>
</dbReference>
<evidence type="ECO:0000256" key="5">
    <source>
        <dbReference type="ARBA" id="ARBA00022741"/>
    </source>
</evidence>
<evidence type="ECO:0000256" key="6">
    <source>
        <dbReference type="ARBA" id="ARBA00022840"/>
    </source>
</evidence>
<evidence type="ECO:0000256" key="3">
    <source>
        <dbReference type="ARBA" id="ARBA00022598"/>
    </source>
</evidence>
<evidence type="ECO:0000256" key="2">
    <source>
        <dbReference type="ARBA" id="ARBA00013025"/>
    </source>
</evidence>
<evidence type="ECO:0000259" key="11">
    <source>
        <dbReference type="Pfam" id="PF02875"/>
    </source>
</evidence>
<gene>
    <name evidence="13" type="ORF">KHM83_03205</name>
</gene>
<evidence type="ECO:0000256" key="10">
    <source>
        <dbReference type="PIRNR" id="PIRNR001563"/>
    </source>
</evidence>
<keyword evidence="5 10" id="KW-0547">Nucleotide-binding</keyword>
<keyword evidence="7" id="KW-0460">Magnesium</keyword>
<evidence type="ECO:0000256" key="7">
    <source>
        <dbReference type="ARBA" id="ARBA00022842"/>
    </source>
</evidence>
<keyword evidence="3 10" id="KW-0436">Ligase</keyword>
<dbReference type="InterPro" id="IPR036565">
    <property type="entry name" value="Mur-like_cat_sf"/>
</dbReference>
<feature type="domain" description="Mur ligase central" evidence="12">
    <location>
        <begin position="44"/>
        <end position="262"/>
    </location>
</feature>
<dbReference type="Gene3D" id="3.90.190.20">
    <property type="entry name" value="Mur ligase, C-terminal domain"/>
    <property type="match status" value="1"/>
</dbReference>
<comment type="catalytic activity">
    <reaction evidence="9">
        <text>(6S)-5,6,7,8-tetrahydrofolyl-(gamma-L-Glu)(n) + L-glutamate + ATP = (6S)-5,6,7,8-tetrahydrofolyl-(gamma-L-Glu)(n+1) + ADP + phosphate + H(+)</text>
        <dbReference type="Rhea" id="RHEA:10580"/>
        <dbReference type="Rhea" id="RHEA-COMP:14738"/>
        <dbReference type="Rhea" id="RHEA-COMP:14740"/>
        <dbReference type="ChEBI" id="CHEBI:15378"/>
        <dbReference type="ChEBI" id="CHEBI:29985"/>
        <dbReference type="ChEBI" id="CHEBI:30616"/>
        <dbReference type="ChEBI" id="CHEBI:43474"/>
        <dbReference type="ChEBI" id="CHEBI:141005"/>
        <dbReference type="ChEBI" id="CHEBI:456216"/>
        <dbReference type="EC" id="6.3.2.17"/>
    </reaction>
</comment>
<dbReference type="PROSITE" id="PS01012">
    <property type="entry name" value="FOLYLPOLYGLU_SYNT_2"/>
    <property type="match status" value="1"/>
</dbReference>
<keyword evidence="4" id="KW-0479">Metal-binding</keyword>
<dbReference type="SUPFAM" id="SSF53623">
    <property type="entry name" value="MurD-like peptide ligases, catalytic domain"/>
    <property type="match status" value="1"/>
</dbReference>
<protein>
    <recommendedName>
        <fullName evidence="2">tetrahydrofolate synthase</fullName>
        <ecNumber evidence="2">6.3.2.17</ecNumber>
    </recommendedName>
    <alternativeName>
        <fullName evidence="8">Tetrahydrofolylpolyglutamate synthase</fullName>
    </alternativeName>
</protein>
<dbReference type="PANTHER" id="PTHR11136">
    <property type="entry name" value="FOLYLPOLYGLUTAMATE SYNTHASE-RELATED"/>
    <property type="match status" value="1"/>
</dbReference>
<dbReference type="InterPro" id="IPR018109">
    <property type="entry name" value="Folylpolyglutamate_synth_CS"/>
</dbReference>
<dbReference type="SUPFAM" id="SSF53244">
    <property type="entry name" value="MurD-like peptide ligases, peptide-binding domain"/>
    <property type="match status" value="1"/>
</dbReference>
<comment type="similarity">
    <text evidence="1 10">Belongs to the folylpolyglutamate synthase family.</text>
</comment>
<sequence>MRIEEAWQFIKDAEQYGSRLGLQSITELLKRLGNPERCLKVIHVAGTNGKGSTCMMMASVLKAAGYRVGVYISPAVNGFHERIQIDGNSITDREIVETVMPLKAAVDKMGTVKPTEFELVTAMALYHFAAKACDLVILEVGLGGLADATNVIPTPLVAVMTPIALDHTQILGDSLEAIASIKAGIMKPGGITVTCQQEEPVMRVLKCTAETEDNTLYLASPDVLITDHITDEKVVVNYRGSKIALGLSAAYQANNANLAVNVLEKLESHYGYQIPADAYRRGLSEVKWPARMERIAERPLTLIDGAHNPHGIKALAQSLTAMYSNRRIIGVMGVLADKAVEEMLGTILPVLDGIVTTRPTSERALNAAALRMRIECDFETPVLGEFERVSDAIAYVKSHFNSDVIVVYFGSLYFLGEVRRAYL</sequence>
<dbReference type="PIRSF" id="PIRSF001563">
    <property type="entry name" value="Folylpolyglu_synth"/>
    <property type="match status" value="1"/>
</dbReference>
<dbReference type="InterPro" id="IPR013221">
    <property type="entry name" value="Mur_ligase_cen"/>
</dbReference>
<dbReference type="PANTHER" id="PTHR11136:SF0">
    <property type="entry name" value="DIHYDROFOLATE SYNTHETASE-RELATED"/>
    <property type="match status" value="1"/>
</dbReference>
<name>A0ABS5PMQ3_9FIRM</name>
<evidence type="ECO:0000256" key="9">
    <source>
        <dbReference type="ARBA" id="ARBA00047493"/>
    </source>
</evidence>
<dbReference type="InterPro" id="IPR001645">
    <property type="entry name" value="Folylpolyglutamate_synth"/>
</dbReference>
<dbReference type="Gene3D" id="3.40.1190.10">
    <property type="entry name" value="Mur-like, catalytic domain"/>
    <property type="match status" value="1"/>
</dbReference>
<evidence type="ECO:0000313" key="14">
    <source>
        <dbReference type="Proteomes" id="UP000746471"/>
    </source>
</evidence>
<dbReference type="PROSITE" id="PS01011">
    <property type="entry name" value="FOLYLPOLYGLU_SYNT_1"/>
    <property type="match status" value="1"/>
</dbReference>
<evidence type="ECO:0000256" key="4">
    <source>
        <dbReference type="ARBA" id="ARBA00022723"/>
    </source>
</evidence>
<dbReference type="EMBL" id="JAHBCL010000004">
    <property type="protein sequence ID" value="MBS7525679.1"/>
    <property type="molecule type" value="Genomic_DNA"/>
</dbReference>
<dbReference type="Pfam" id="PF02875">
    <property type="entry name" value="Mur_ligase_C"/>
    <property type="match status" value="1"/>
</dbReference>
<dbReference type="NCBIfam" id="TIGR01499">
    <property type="entry name" value="folC"/>
    <property type="match status" value="1"/>
</dbReference>
<feature type="domain" description="Mur ligase C-terminal" evidence="11">
    <location>
        <begin position="291"/>
        <end position="411"/>
    </location>
</feature>
<keyword evidence="6 10" id="KW-0067">ATP-binding</keyword>
<accession>A0ABS5PMQ3</accession>
<organism evidence="13 14">
    <name type="scientific">Fusibacter paucivorans</name>
    <dbReference type="NCBI Taxonomy" id="76009"/>
    <lineage>
        <taxon>Bacteria</taxon>
        <taxon>Bacillati</taxon>
        <taxon>Bacillota</taxon>
        <taxon>Clostridia</taxon>
        <taxon>Eubacteriales</taxon>
        <taxon>Eubacteriales Family XII. Incertae Sedis</taxon>
        <taxon>Fusibacter</taxon>
    </lineage>
</organism>
<evidence type="ECO:0000313" key="13">
    <source>
        <dbReference type="EMBL" id="MBS7525679.1"/>
    </source>
</evidence>
<evidence type="ECO:0000259" key="12">
    <source>
        <dbReference type="Pfam" id="PF08245"/>
    </source>
</evidence>
<evidence type="ECO:0000256" key="1">
    <source>
        <dbReference type="ARBA" id="ARBA00008276"/>
    </source>
</evidence>
<evidence type="ECO:0000256" key="8">
    <source>
        <dbReference type="ARBA" id="ARBA00030592"/>
    </source>
</evidence>
<reference evidence="13 14" key="1">
    <citation type="submission" date="2021-05" db="EMBL/GenBank/DDBJ databases">
        <title>Fusibacter ferrireducens sp. nov., an anaerobic, sulfur- and Fe-reducing bacterium isolated from the mangrove sediment.</title>
        <authorList>
            <person name="Qiu D."/>
        </authorList>
    </citation>
    <scope>NUCLEOTIDE SEQUENCE [LARGE SCALE GENOMIC DNA]</scope>
    <source>
        <strain evidence="13 14">DSM 12116</strain>
    </source>
</reference>
<dbReference type="InterPro" id="IPR004101">
    <property type="entry name" value="Mur_ligase_C"/>
</dbReference>
<dbReference type="EC" id="6.3.2.17" evidence="2"/>
<comment type="caution">
    <text evidence="13">The sequence shown here is derived from an EMBL/GenBank/DDBJ whole genome shotgun (WGS) entry which is preliminary data.</text>
</comment>
<dbReference type="RefSeq" id="WP_213235466.1">
    <property type="nucleotide sequence ID" value="NZ_JAHBCL010000004.1"/>
</dbReference>
<proteinExistence type="inferred from homology"/>